<accession>A0A4Y2BIA3</accession>
<dbReference type="EMBL" id="BGPR01235715">
    <property type="protein sequence ID" value="GBL91991.1"/>
    <property type="molecule type" value="Genomic_DNA"/>
</dbReference>
<organism evidence="2 4">
    <name type="scientific">Araneus ventricosus</name>
    <name type="common">Orbweaver spider</name>
    <name type="synonym">Epeira ventricosa</name>
    <dbReference type="NCBI Taxonomy" id="182803"/>
    <lineage>
        <taxon>Eukaryota</taxon>
        <taxon>Metazoa</taxon>
        <taxon>Ecdysozoa</taxon>
        <taxon>Arthropoda</taxon>
        <taxon>Chelicerata</taxon>
        <taxon>Arachnida</taxon>
        <taxon>Araneae</taxon>
        <taxon>Araneomorphae</taxon>
        <taxon>Entelegynae</taxon>
        <taxon>Araneoidea</taxon>
        <taxon>Araneidae</taxon>
        <taxon>Araneus</taxon>
    </lineage>
</organism>
<dbReference type="EMBL" id="BGPR01235674">
    <property type="protein sequence ID" value="GBL91844.1"/>
    <property type="molecule type" value="Genomic_DNA"/>
</dbReference>
<evidence type="ECO:0000313" key="4">
    <source>
        <dbReference type="Proteomes" id="UP000499080"/>
    </source>
</evidence>
<protein>
    <submittedName>
        <fullName evidence="2">Uncharacterized protein</fullName>
    </submittedName>
</protein>
<dbReference type="AlphaFoldDB" id="A0A4Y2BIA3"/>
<reference evidence="2 4" key="1">
    <citation type="journal article" date="2019" name="Sci. Rep.">
        <title>Orb-weaving spider Araneus ventricosus genome elucidates the spidroin gene catalogue.</title>
        <authorList>
            <person name="Kono N."/>
            <person name="Nakamura H."/>
            <person name="Ohtoshi R."/>
            <person name="Moran D.A.P."/>
            <person name="Shinohara A."/>
            <person name="Yoshida Y."/>
            <person name="Fujiwara M."/>
            <person name="Mori M."/>
            <person name="Tomita M."/>
            <person name="Arakawa K."/>
        </authorList>
    </citation>
    <scope>NUCLEOTIDE SEQUENCE [LARGE SCALE GENOMIC DNA]</scope>
</reference>
<keyword evidence="4" id="KW-1185">Reference proteome</keyword>
<gene>
    <name evidence="2" type="ORF">AVEN_124819_1</name>
    <name evidence="3" type="ORF">AVEN_179091_1</name>
    <name evidence="1" type="ORF">AVEN_193701_1</name>
</gene>
<sequence>MDEPPLAKSMSQGLIIKLEGAIFTGQNDLGGLGQLPAARPTAAKNSLLPRTPDFKQCRLNAWPKDRTYNRLPLIPAPHSPVP</sequence>
<evidence type="ECO:0000313" key="3">
    <source>
        <dbReference type="EMBL" id="GBL92032.1"/>
    </source>
</evidence>
<dbReference type="EMBL" id="BGPR01235727">
    <property type="protein sequence ID" value="GBL92032.1"/>
    <property type="molecule type" value="Genomic_DNA"/>
</dbReference>
<proteinExistence type="predicted"/>
<evidence type="ECO:0000313" key="2">
    <source>
        <dbReference type="EMBL" id="GBL91991.1"/>
    </source>
</evidence>
<evidence type="ECO:0000313" key="1">
    <source>
        <dbReference type="EMBL" id="GBL91844.1"/>
    </source>
</evidence>
<name>A0A4Y2BIA3_ARAVE</name>
<comment type="caution">
    <text evidence="2">The sequence shown here is derived from an EMBL/GenBank/DDBJ whole genome shotgun (WGS) entry which is preliminary data.</text>
</comment>
<dbReference type="Proteomes" id="UP000499080">
    <property type="component" value="Unassembled WGS sequence"/>
</dbReference>